<name>A0A3M0BL98_9AQUI</name>
<keyword evidence="2" id="KW-1185">Reference proteome</keyword>
<gene>
    <name evidence="1" type="ORF">CLV39_0870</name>
</gene>
<protein>
    <submittedName>
        <fullName evidence="1">Uncharacterized protein</fullName>
    </submittedName>
</protein>
<organism evidence="1 2">
    <name type="scientific">Hydrogenothermus marinus</name>
    <dbReference type="NCBI Taxonomy" id="133270"/>
    <lineage>
        <taxon>Bacteria</taxon>
        <taxon>Pseudomonadati</taxon>
        <taxon>Aquificota</taxon>
        <taxon>Aquificia</taxon>
        <taxon>Aquificales</taxon>
        <taxon>Hydrogenothermaceae</taxon>
        <taxon>Hydrogenothermus</taxon>
    </lineage>
</organism>
<dbReference type="OrthoDB" id="15274at2"/>
<accession>A0A3M0BL98</accession>
<evidence type="ECO:0000313" key="2">
    <source>
        <dbReference type="Proteomes" id="UP000280842"/>
    </source>
</evidence>
<proteinExistence type="predicted"/>
<reference evidence="1 2" key="1">
    <citation type="submission" date="2018-10" db="EMBL/GenBank/DDBJ databases">
        <title>Genomic Encyclopedia of Archaeal and Bacterial Type Strains, Phase II (KMG-II): from individual species to whole genera.</title>
        <authorList>
            <person name="Goeker M."/>
        </authorList>
    </citation>
    <scope>NUCLEOTIDE SEQUENCE [LARGE SCALE GENOMIC DNA]</scope>
    <source>
        <strain evidence="1 2">VM1</strain>
    </source>
</reference>
<dbReference type="Proteomes" id="UP000280842">
    <property type="component" value="Unassembled WGS sequence"/>
</dbReference>
<dbReference type="EMBL" id="REFO01000011">
    <property type="protein sequence ID" value="RMA97214.1"/>
    <property type="molecule type" value="Genomic_DNA"/>
</dbReference>
<evidence type="ECO:0000313" key="1">
    <source>
        <dbReference type="EMBL" id="RMA97214.1"/>
    </source>
</evidence>
<sequence length="64" mass="7317">MKKLAIVKPDSDIRFEEVPYQCKCGYKGKDTILVSQNTGILDVNCPKCGRRILEFRILENNEGK</sequence>
<dbReference type="AlphaFoldDB" id="A0A3M0BL98"/>
<comment type="caution">
    <text evidence="1">The sequence shown here is derived from an EMBL/GenBank/DDBJ whole genome shotgun (WGS) entry which is preliminary data.</text>
</comment>
<dbReference type="RefSeq" id="WP_121922999.1">
    <property type="nucleotide sequence ID" value="NZ_REFO01000011.1"/>
</dbReference>